<feature type="region of interest" description="Disordered" evidence="2">
    <location>
        <begin position="1"/>
        <end position="94"/>
    </location>
</feature>
<proteinExistence type="predicted"/>
<keyword evidence="1" id="KW-0175">Coiled coil</keyword>
<evidence type="ECO:0000256" key="2">
    <source>
        <dbReference type="SAM" id="MobiDB-lite"/>
    </source>
</evidence>
<accession>A0ABN9M980</accession>
<feature type="compositionally biased region" description="Polar residues" evidence="2">
    <location>
        <begin position="52"/>
        <end position="76"/>
    </location>
</feature>
<evidence type="ECO:0000256" key="1">
    <source>
        <dbReference type="SAM" id="Coils"/>
    </source>
</evidence>
<dbReference type="Proteomes" id="UP001176940">
    <property type="component" value="Unassembled WGS sequence"/>
</dbReference>
<feature type="compositionally biased region" description="Basic residues" evidence="2">
    <location>
        <begin position="1"/>
        <end position="12"/>
    </location>
</feature>
<keyword evidence="4" id="KW-1185">Reference proteome</keyword>
<sequence length="439" mass="49274">MPKGNSQRRRLAVRQLRGDSPGTALPVHRAKGAPPRSFLSSAMAMQRAGGSEQATPSRLPASSTPPAGTALSQTTGGLTGVGSRTSSEEARRRGLEIRLRDPQSRALLTGLAETGRSEGTSRVPFAGRKDICHSGVLEHYQQLIVKHLTLTSPVYRRLKENGILSTEQIGLLEDGNQGKHRVTKRGPALSYPMFTLVTSEDIAESLEESSDRKVAKLIDVLKSKDHHMFTSFCAVLHETGHHHLAQVLQTAINNKTPLLPEVSQHKHALSESIMLHKEYDKKLKEENMQLRRKIQRMQSKFMTKYVIVLHIIMSILQDLEEKITLAKWERDLAIKEKNILHNENEALQNLNSELQALVRKLEETAFRSDLRNLRTHHSNMKDLGFSVDYLKEKSRRFYPETHLGLVYSLGTCGGSHEATTEKPLVHENHSLDQVNKIKC</sequence>
<comment type="caution">
    <text evidence="3">The sequence shown here is derived from an EMBL/GenBank/DDBJ whole genome shotgun (WGS) entry which is preliminary data.</text>
</comment>
<reference evidence="3" key="1">
    <citation type="submission" date="2023-07" db="EMBL/GenBank/DDBJ databases">
        <authorList>
            <person name="Stuckert A."/>
        </authorList>
    </citation>
    <scope>NUCLEOTIDE SEQUENCE</scope>
</reference>
<dbReference type="SUPFAM" id="SSF47986">
    <property type="entry name" value="DEATH domain"/>
    <property type="match status" value="1"/>
</dbReference>
<evidence type="ECO:0000313" key="3">
    <source>
        <dbReference type="EMBL" id="CAJ0961226.1"/>
    </source>
</evidence>
<gene>
    <name evidence="3" type="ORF">RIMI_LOCUS17665178</name>
</gene>
<feature type="coiled-coil region" evidence="1">
    <location>
        <begin position="276"/>
        <end position="367"/>
    </location>
</feature>
<protein>
    <recommendedName>
        <fullName evidence="5">CARD domain-containing protein</fullName>
    </recommendedName>
</protein>
<dbReference type="CDD" id="cd01671">
    <property type="entry name" value="CARD"/>
    <property type="match status" value="1"/>
</dbReference>
<evidence type="ECO:0008006" key="5">
    <source>
        <dbReference type="Google" id="ProtNLM"/>
    </source>
</evidence>
<organism evidence="3 4">
    <name type="scientific">Ranitomeya imitator</name>
    <name type="common">mimic poison frog</name>
    <dbReference type="NCBI Taxonomy" id="111125"/>
    <lineage>
        <taxon>Eukaryota</taxon>
        <taxon>Metazoa</taxon>
        <taxon>Chordata</taxon>
        <taxon>Craniata</taxon>
        <taxon>Vertebrata</taxon>
        <taxon>Euteleostomi</taxon>
        <taxon>Amphibia</taxon>
        <taxon>Batrachia</taxon>
        <taxon>Anura</taxon>
        <taxon>Neobatrachia</taxon>
        <taxon>Hyloidea</taxon>
        <taxon>Dendrobatidae</taxon>
        <taxon>Dendrobatinae</taxon>
        <taxon>Ranitomeya</taxon>
    </lineage>
</organism>
<dbReference type="InterPro" id="IPR011029">
    <property type="entry name" value="DEATH-like_dom_sf"/>
</dbReference>
<dbReference type="EMBL" id="CAUEEQ010052064">
    <property type="protein sequence ID" value="CAJ0961226.1"/>
    <property type="molecule type" value="Genomic_DNA"/>
</dbReference>
<dbReference type="Gene3D" id="1.10.533.10">
    <property type="entry name" value="Death Domain, Fas"/>
    <property type="match status" value="1"/>
</dbReference>
<evidence type="ECO:0000313" key="4">
    <source>
        <dbReference type="Proteomes" id="UP001176940"/>
    </source>
</evidence>
<name>A0ABN9M980_9NEOB</name>